<name>A0A0F9NMJ1_9ZZZZ</name>
<dbReference type="Gene3D" id="3.10.28.10">
    <property type="entry name" value="Homing endonucleases"/>
    <property type="match status" value="1"/>
</dbReference>
<accession>A0A0F9NMJ1</accession>
<dbReference type="EMBL" id="LAZR01003216">
    <property type="protein sequence ID" value="KKN20715.1"/>
    <property type="molecule type" value="Genomic_DNA"/>
</dbReference>
<comment type="caution">
    <text evidence="1">The sequence shown here is derived from an EMBL/GenBank/DDBJ whole genome shotgun (WGS) entry which is preliminary data.</text>
</comment>
<reference evidence="1" key="1">
    <citation type="journal article" date="2015" name="Nature">
        <title>Complex archaea that bridge the gap between prokaryotes and eukaryotes.</title>
        <authorList>
            <person name="Spang A."/>
            <person name="Saw J.H."/>
            <person name="Jorgensen S.L."/>
            <person name="Zaremba-Niedzwiedzka K."/>
            <person name="Martijn J."/>
            <person name="Lind A.E."/>
            <person name="van Eijk R."/>
            <person name="Schleper C."/>
            <person name="Guy L."/>
            <person name="Ettema T.J."/>
        </authorList>
    </citation>
    <scope>NUCLEOTIDE SEQUENCE</scope>
</reference>
<organism evidence="1">
    <name type="scientific">marine sediment metagenome</name>
    <dbReference type="NCBI Taxonomy" id="412755"/>
    <lineage>
        <taxon>unclassified sequences</taxon>
        <taxon>metagenomes</taxon>
        <taxon>ecological metagenomes</taxon>
    </lineage>
</organism>
<sequence length="163" mass="19202">MRMTGKCIKCNKRTQGRNDNNFICRNCNQIRKFTRMTELLRNMDPFDFGWLIGLIEGEGCFYKKGSKCKLRDGIYCYPLSGFTLMSTDLDVMKKFANLLNVDLAGPYYKQRQNERKVVWSVQITGNISVAIMKEVREFLGERRNMQIDEALEWQNRGRFKIEN</sequence>
<protein>
    <recommendedName>
        <fullName evidence="2">Homing endonuclease LAGLIDADG domain-containing protein</fullName>
    </recommendedName>
</protein>
<dbReference type="InterPro" id="IPR027434">
    <property type="entry name" value="Homing_endonucl"/>
</dbReference>
<gene>
    <name evidence="1" type="ORF">LCGC14_0932870</name>
</gene>
<dbReference type="SUPFAM" id="SSF55608">
    <property type="entry name" value="Homing endonucleases"/>
    <property type="match status" value="1"/>
</dbReference>
<proteinExistence type="predicted"/>
<evidence type="ECO:0008006" key="2">
    <source>
        <dbReference type="Google" id="ProtNLM"/>
    </source>
</evidence>
<dbReference type="AlphaFoldDB" id="A0A0F9NMJ1"/>
<evidence type="ECO:0000313" key="1">
    <source>
        <dbReference type="EMBL" id="KKN20715.1"/>
    </source>
</evidence>